<dbReference type="PANTHER" id="PTHR43261">
    <property type="entry name" value="TRANSLATION ELONGATION FACTOR G-RELATED"/>
    <property type="match status" value="1"/>
</dbReference>
<dbReference type="Gene3D" id="2.40.30.10">
    <property type="entry name" value="Translation factors"/>
    <property type="match status" value="1"/>
</dbReference>
<dbReference type="SUPFAM" id="SSF54211">
    <property type="entry name" value="Ribosomal protein S5 domain 2-like"/>
    <property type="match status" value="1"/>
</dbReference>
<dbReference type="InterPro" id="IPR000640">
    <property type="entry name" value="EFG_V-like"/>
</dbReference>
<dbReference type="InterPro" id="IPR031157">
    <property type="entry name" value="G_TR_CS"/>
</dbReference>
<dbReference type="Gene3D" id="3.30.230.10">
    <property type="match status" value="1"/>
</dbReference>
<dbReference type="PROSITE" id="PS00301">
    <property type="entry name" value="G_TR_1"/>
    <property type="match status" value="1"/>
</dbReference>
<dbReference type="InterPro" id="IPR041095">
    <property type="entry name" value="EFG_II"/>
</dbReference>
<dbReference type="PRINTS" id="PR00315">
    <property type="entry name" value="ELONGATNFCT"/>
</dbReference>
<proteinExistence type="predicted"/>
<keyword evidence="5" id="KW-1185">Reference proteome</keyword>
<protein>
    <submittedName>
        <fullName evidence="6">Ribosome-releasing factor 2, mitochondrial-like</fullName>
    </submittedName>
</protein>
<dbReference type="InterPro" id="IPR014721">
    <property type="entry name" value="Ribsml_uS5_D2-typ_fold_subgr"/>
</dbReference>
<evidence type="ECO:0000256" key="1">
    <source>
        <dbReference type="ARBA" id="ARBA00022741"/>
    </source>
</evidence>
<dbReference type="CDD" id="cd03713">
    <property type="entry name" value="EFG_mtEFG_C"/>
    <property type="match status" value="1"/>
</dbReference>
<evidence type="ECO:0000256" key="3">
    <source>
        <dbReference type="ARBA" id="ARBA00023134"/>
    </source>
</evidence>
<dbReference type="InterPro" id="IPR005225">
    <property type="entry name" value="Small_GTP-bd"/>
</dbReference>
<dbReference type="InterPro" id="IPR035647">
    <property type="entry name" value="EFG_III/V"/>
</dbReference>
<evidence type="ECO:0000256" key="2">
    <source>
        <dbReference type="ARBA" id="ARBA00022917"/>
    </source>
</evidence>
<dbReference type="InterPro" id="IPR020568">
    <property type="entry name" value="Ribosomal_Su5_D2-typ_SF"/>
</dbReference>
<feature type="domain" description="Tr-type G" evidence="4">
    <location>
        <begin position="88"/>
        <end position="371"/>
    </location>
</feature>
<dbReference type="Proteomes" id="UP000695022">
    <property type="component" value="Unplaced"/>
</dbReference>
<dbReference type="SUPFAM" id="SSF50447">
    <property type="entry name" value="Translation proteins"/>
    <property type="match status" value="1"/>
</dbReference>
<dbReference type="InterPro" id="IPR009022">
    <property type="entry name" value="EFG_III"/>
</dbReference>
<dbReference type="SMART" id="SM00838">
    <property type="entry name" value="EFG_C"/>
    <property type="match status" value="1"/>
</dbReference>
<dbReference type="SUPFAM" id="SSF54980">
    <property type="entry name" value="EF-G C-terminal domain-like"/>
    <property type="match status" value="2"/>
</dbReference>
<dbReference type="CDD" id="cd16262">
    <property type="entry name" value="EFG_III"/>
    <property type="match status" value="1"/>
</dbReference>
<dbReference type="InterPro" id="IPR053905">
    <property type="entry name" value="EF-G-like_DII"/>
</dbReference>
<dbReference type="RefSeq" id="XP_014666252.1">
    <property type="nucleotide sequence ID" value="XM_014810766.1"/>
</dbReference>
<organism evidence="5 6">
    <name type="scientific">Priapulus caudatus</name>
    <name type="common">Priapulid worm</name>
    <dbReference type="NCBI Taxonomy" id="37621"/>
    <lineage>
        <taxon>Eukaryota</taxon>
        <taxon>Metazoa</taxon>
        <taxon>Ecdysozoa</taxon>
        <taxon>Scalidophora</taxon>
        <taxon>Priapulida</taxon>
        <taxon>Priapulimorpha</taxon>
        <taxon>Priapulimorphida</taxon>
        <taxon>Priapulidae</taxon>
        <taxon>Priapulus</taxon>
    </lineage>
</organism>
<evidence type="ECO:0000313" key="6">
    <source>
        <dbReference type="RefSeq" id="XP_014666252.1"/>
    </source>
</evidence>
<evidence type="ECO:0000259" key="4">
    <source>
        <dbReference type="PROSITE" id="PS51722"/>
    </source>
</evidence>
<dbReference type="Pfam" id="PF14492">
    <property type="entry name" value="EFG_III"/>
    <property type="match status" value="1"/>
</dbReference>
<dbReference type="InterPro" id="IPR027417">
    <property type="entry name" value="P-loop_NTPase"/>
</dbReference>
<dbReference type="Gene3D" id="3.30.70.870">
    <property type="entry name" value="Elongation Factor G (Translational Gtpase), domain 3"/>
    <property type="match status" value="1"/>
</dbReference>
<keyword evidence="1" id="KW-0547">Nucleotide-binding</keyword>
<keyword evidence="2" id="KW-0648">Protein biosynthesis</keyword>
<reference evidence="6" key="1">
    <citation type="submission" date="2025-08" db="UniProtKB">
        <authorList>
            <consortium name="RefSeq"/>
        </authorList>
    </citation>
    <scope>IDENTIFICATION</scope>
</reference>
<dbReference type="InterPro" id="IPR035649">
    <property type="entry name" value="EFG_V"/>
</dbReference>
<accession>A0ABM1E231</accession>
<name>A0ABM1E231_PRICU</name>
<dbReference type="NCBIfam" id="TIGR00231">
    <property type="entry name" value="small_GTP"/>
    <property type="match status" value="1"/>
</dbReference>
<gene>
    <name evidence="6" type="primary">LOC106808172</name>
</gene>
<dbReference type="Gene3D" id="3.30.70.240">
    <property type="match status" value="1"/>
</dbReference>
<keyword evidence="3" id="KW-0342">GTP-binding</keyword>
<dbReference type="CDD" id="cd01886">
    <property type="entry name" value="EF-G"/>
    <property type="match status" value="1"/>
</dbReference>
<dbReference type="PANTHER" id="PTHR43261:SF1">
    <property type="entry name" value="RIBOSOME-RELEASING FACTOR 2, MITOCHONDRIAL"/>
    <property type="match status" value="1"/>
</dbReference>
<dbReference type="Gene3D" id="3.40.50.300">
    <property type="entry name" value="P-loop containing nucleotide triphosphate hydrolases"/>
    <property type="match status" value="1"/>
</dbReference>
<dbReference type="SMART" id="SM00889">
    <property type="entry name" value="EFG_IV"/>
    <property type="match status" value="1"/>
</dbReference>
<dbReference type="InterPro" id="IPR000795">
    <property type="entry name" value="T_Tr_GTP-bd_dom"/>
</dbReference>
<dbReference type="Pfam" id="PF00009">
    <property type="entry name" value="GTP_EFTU"/>
    <property type="match status" value="1"/>
</dbReference>
<dbReference type="GeneID" id="106808172"/>
<dbReference type="InterPro" id="IPR009000">
    <property type="entry name" value="Transl_B-barrel_sf"/>
</dbReference>
<evidence type="ECO:0000313" key="5">
    <source>
        <dbReference type="Proteomes" id="UP000695022"/>
    </source>
</evidence>
<sequence length="796" mass="88187">MFSYHNFPYVCRVESWETLMMSALARPITFAVMRAMKIAAATSIARRSLRHPECLTVSTILRMMSSSVQSQQKSSTKLVHLEEDSQSSRIRNIGIMAHIDAGKTTTTERMLYYSGYTKFMGEVDHGDTVMDYMSQERQRGITITSAAITLFWKKHRVNVIDTPGHVDFTLEVERSLRVLDGAIAILDGSAGVEAQTLTVWKQANRYGIPRIIFLNKMDKNNADVNPCLQSLKDKLNCVPIQTQLPIGKGKNFQGVVDLVSMVAYKWEAGSSDDGQSYMQRNLMPKSGELFDNALDARNKMVECIADLDDGIAELLLSREDANKISAEELESGMRRLTLANKGFLVFLGSSFKKKGVQMLLDAVVKYLPSPLDRDYSFAKHYEGNLCALAFKIAYDKQRGLLSYVRVYSGSLASKAEIYNMNRDCREHVQRVYEPYADDLKEVPAVAEGNIAVVTGMKHTVTGDTLVTSAVVAKAAHRKAQVKNKDASLSSVLPGMNVPDPVFFCTIEPASLSHQKPLEVALEHLQKEDPSLHVTIDADTGQTVLSGMGELHLDIIIDRIKTEYKVDCDLGPLQVAYRETVLTDVTKTLTLDRTLGNVRHQVSLTLSCVPMPDAGVVTSVRLVNTKDSNLGTIRRDHLQAVESGAVSACMYGPMLGFKVVDVGLRLHAIEVGRGTSVAMIASCASECASQALREANMQLMEPVMLLEISVEERHLHGVIADLSRRRSHLLQIEPRANYRVVHAKTPLSELMGYSTAMRTLTSGTGSFSIELDSYQPMTHDEEGRVYERVTGFTRPIG</sequence>
<dbReference type="InterPro" id="IPR005517">
    <property type="entry name" value="Transl_elong_EFG/EF2_IV"/>
</dbReference>
<dbReference type="Pfam" id="PF22042">
    <property type="entry name" value="EF-G_D2"/>
    <property type="match status" value="1"/>
</dbReference>
<dbReference type="SUPFAM" id="SSF52540">
    <property type="entry name" value="P-loop containing nucleoside triphosphate hydrolases"/>
    <property type="match status" value="1"/>
</dbReference>
<dbReference type="PROSITE" id="PS51722">
    <property type="entry name" value="G_TR_2"/>
    <property type="match status" value="1"/>
</dbReference>
<dbReference type="Pfam" id="PF00679">
    <property type="entry name" value="EFG_C"/>
    <property type="match status" value="1"/>
</dbReference>